<dbReference type="InterPro" id="IPR000182">
    <property type="entry name" value="GNAT_dom"/>
</dbReference>
<dbReference type="PROSITE" id="PS51186">
    <property type="entry name" value="GNAT"/>
    <property type="match status" value="1"/>
</dbReference>
<dbReference type="EMBL" id="FMAH01000012">
    <property type="protein sequence ID" value="SCB26255.1"/>
    <property type="molecule type" value="Genomic_DNA"/>
</dbReference>
<evidence type="ECO:0000313" key="5">
    <source>
        <dbReference type="Proteomes" id="UP000199435"/>
    </source>
</evidence>
<keyword evidence="4" id="KW-0689">Ribosomal protein</keyword>
<dbReference type="PANTHER" id="PTHR43877:SF2">
    <property type="entry name" value="AMINOALKYLPHOSPHONATE N-ACETYLTRANSFERASE-RELATED"/>
    <property type="match status" value="1"/>
</dbReference>
<keyword evidence="1" id="KW-0808">Transferase</keyword>
<dbReference type="Proteomes" id="UP000199435">
    <property type="component" value="Unassembled WGS sequence"/>
</dbReference>
<keyword evidence="5" id="KW-1185">Reference proteome</keyword>
<dbReference type="SUPFAM" id="SSF55729">
    <property type="entry name" value="Acyl-CoA N-acyltransferases (Nat)"/>
    <property type="match status" value="1"/>
</dbReference>
<dbReference type="OrthoDB" id="9807426at2"/>
<sequence>MTRPTSSTLVIRPWMETDSINEMTALLHRAYGGLARMGLRFMATHQSDEVTAKRIAEGQCFVGLIDGKICGTILFKNASQTKGCAWYDQPEVSSIAQFGVEPDLQAKGLGRQLIAFAERQAIASGARELSLDTAEPATHLVDWYTRLGYRFIGHEQWSHTNYRSVMLSKALSAGL</sequence>
<evidence type="ECO:0000313" key="4">
    <source>
        <dbReference type="EMBL" id="SCB26255.1"/>
    </source>
</evidence>
<feature type="domain" description="N-acetyltransferase" evidence="3">
    <location>
        <begin position="9"/>
        <end position="172"/>
    </location>
</feature>
<organism evidence="4 5">
    <name type="scientific">Rhizobium miluonense</name>
    <dbReference type="NCBI Taxonomy" id="411945"/>
    <lineage>
        <taxon>Bacteria</taxon>
        <taxon>Pseudomonadati</taxon>
        <taxon>Pseudomonadota</taxon>
        <taxon>Alphaproteobacteria</taxon>
        <taxon>Hyphomicrobiales</taxon>
        <taxon>Rhizobiaceae</taxon>
        <taxon>Rhizobium/Agrobacterium group</taxon>
        <taxon>Rhizobium</taxon>
    </lineage>
</organism>
<name>A0A1C3VEY9_9HYPH</name>
<evidence type="ECO:0000256" key="2">
    <source>
        <dbReference type="ARBA" id="ARBA00023315"/>
    </source>
</evidence>
<evidence type="ECO:0000259" key="3">
    <source>
        <dbReference type="PROSITE" id="PS51186"/>
    </source>
</evidence>
<accession>A0A1C3VEY9</accession>
<dbReference type="GO" id="GO:0005840">
    <property type="term" value="C:ribosome"/>
    <property type="evidence" value="ECO:0007669"/>
    <property type="project" value="UniProtKB-KW"/>
</dbReference>
<proteinExistence type="predicted"/>
<dbReference type="AlphaFoldDB" id="A0A1C3VEY9"/>
<dbReference type="InterPro" id="IPR016181">
    <property type="entry name" value="Acyl_CoA_acyltransferase"/>
</dbReference>
<dbReference type="PANTHER" id="PTHR43877">
    <property type="entry name" value="AMINOALKYLPHOSPHONATE N-ACETYLTRANSFERASE-RELATED-RELATED"/>
    <property type="match status" value="1"/>
</dbReference>
<dbReference type="InterPro" id="IPR050832">
    <property type="entry name" value="Bact_Acetyltransf"/>
</dbReference>
<keyword evidence="4" id="KW-0687">Ribonucleoprotein</keyword>
<keyword evidence="2" id="KW-0012">Acyltransferase</keyword>
<dbReference type="Pfam" id="PF00583">
    <property type="entry name" value="Acetyltransf_1"/>
    <property type="match status" value="1"/>
</dbReference>
<dbReference type="RefSeq" id="WP_092847601.1">
    <property type="nucleotide sequence ID" value="NZ_FMAH01000012.1"/>
</dbReference>
<dbReference type="GO" id="GO:0016747">
    <property type="term" value="F:acyltransferase activity, transferring groups other than amino-acyl groups"/>
    <property type="evidence" value="ECO:0007669"/>
    <property type="project" value="InterPro"/>
</dbReference>
<protein>
    <submittedName>
        <fullName evidence="4">Ribosomal protein S18 acetylase RimI</fullName>
    </submittedName>
</protein>
<dbReference type="Gene3D" id="3.40.630.30">
    <property type="match status" value="1"/>
</dbReference>
<evidence type="ECO:0000256" key="1">
    <source>
        <dbReference type="ARBA" id="ARBA00022679"/>
    </source>
</evidence>
<gene>
    <name evidence="4" type="ORF">GA0061102_101234</name>
</gene>
<dbReference type="STRING" id="411945.GA0061102_101234"/>
<reference evidence="5" key="1">
    <citation type="submission" date="2016-08" db="EMBL/GenBank/DDBJ databases">
        <authorList>
            <person name="Varghese N."/>
            <person name="Submissions Spin"/>
        </authorList>
    </citation>
    <scope>NUCLEOTIDE SEQUENCE [LARGE SCALE GENOMIC DNA]</scope>
    <source>
        <strain evidence="5">HAMBI 2971</strain>
    </source>
</reference>
<dbReference type="CDD" id="cd04301">
    <property type="entry name" value="NAT_SF"/>
    <property type="match status" value="1"/>
</dbReference>